<comment type="caution">
    <text evidence="2">The sequence shown here is derived from an EMBL/GenBank/DDBJ whole genome shotgun (WGS) entry which is preliminary data.</text>
</comment>
<dbReference type="AlphaFoldDB" id="A0A834MI24"/>
<keyword evidence="3" id="KW-1185">Reference proteome</keyword>
<feature type="compositionally biased region" description="Basic and acidic residues" evidence="1">
    <location>
        <begin position="1"/>
        <end position="15"/>
    </location>
</feature>
<protein>
    <submittedName>
        <fullName evidence="2">Uncharacterized protein</fullName>
    </submittedName>
</protein>
<evidence type="ECO:0000256" key="1">
    <source>
        <dbReference type="SAM" id="MobiDB-lite"/>
    </source>
</evidence>
<feature type="region of interest" description="Disordered" evidence="1">
    <location>
        <begin position="58"/>
        <end position="88"/>
    </location>
</feature>
<dbReference type="EMBL" id="JAACXV010000379">
    <property type="protein sequence ID" value="KAF7278984.1"/>
    <property type="molecule type" value="Genomic_DNA"/>
</dbReference>
<evidence type="ECO:0000313" key="2">
    <source>
        <dbReference type="EMBL" id="KAF7278984.1"/>
    </source>
</evidence>
<name>A0A834MI24_RHYFE</name>
<accession>A0A834MI24</accession>
<reference evidence="2" key="1">
    <citation type="submission" date="2020-08" db="EMBL/GenBank/DDBJ databases">
        <title>Genome sequencing and assembly of the red palm weevil Rhynchophorus ferrugineus.</title>
        <authorList>
            <person name="Dias G.B."/>
            <person name="Bergman C.M."/>
            <person name="Manee M."/>
        </authorList>
    </citation>
    <scope>NUCLEOTIDE SEQUENCE</scope>
    <source>
        <strain evidence="2">AA-2017</strain>
        <tissue evidence="2">Whole larva</tissue>
    </source>
</reference>
<feature type="region of interest" description="Disordered" evidence="1">
    <location>
        <begin position="1"/>
        <end position="24"/>
    </location>
</feature>
<dbReference type="Proteomes" id="UP000625711">
    <property type="component" value="Unassembled WGS sequence"/>
</dbReference>
<proteinExistence type="predicted"/>
<sequence length="88" mass="9749">MRLVGRDDAGEDVRARPKTRSATLPGVRRERVCWGAERPTGGSVGIGEASLTGPMLAAWPGRDEIMPGRKRKKEDDKKQQKTDVLKTY</sequence>
<gene>
    <name evidence="2" type="ORF">GWI33_007789</name>
</gene>
<evidence type="ECO:0000313" key="3">
    <source>
        <dbReference type="Proteomes" id="UP000625711"/>
    </source>
</evidence>
<organism evidence="2 3">
    <name type="scientific">Rhynchophorus ferrugineus</name>
    <name type="common">Red palm weevil</name>
    <name type="synonym">Curculio ferrugineus</name>
    <dbReference type="NCBI Taxonomy" id="354439"/>
    <lineage>
        <taxon>Eukaryota</taxon>
        <taxon>Metazoa</taxon>
        <taxon>Ecdysozoa</taxon>
        <taxon>Arthropoda</taxon>
        <taxon>Hexapoda</taxon>
        <taxon>Insecta</taxon>
        <taxon>Pterygota</taxon>
        <taxon>Neoptera</taxon>
        <taxon>Endopterygota</taxon>
        <taxon>Coleoptera</taxon>
        <taxon>Polyphaga</taxon>
        <taxon>Cucujiformia</taxon>
        <taxon>Curculionidae</taxon>
        <taxon>Dryophthorinae</taxon>
        <taxon>Rhynchophorus</taxon>
    </lineage>
</organism>
<feature type="compositionally biased region" description="Basic and acidic residues" evidence="1">
    <location>
        <begin position="61"/>
        <end position="88"/>
    </location>
</feature>